<name>W9H355_9PROT</name>
<organism evidence="3 4">
    <name type="scientific">Skermanella stibiiresistens SB22</name>
    <dbReference type="NCBI Taxonomy" id="1385369"/>
    <lineage>
        <taxon>Bacteria</taxon>
        <taxon>Pseudomonadati</taxon>
        <taxon>Pseudomonadota</taxon>
        <taxon>Alphaproteobacteria</taxon>
        <taxon>Rhodospirillales</taxon>
        <taxon>Azospirillaceae</taxon>
        <taxon>Skermanella</taxon>
    </lineage>
</organism>
<evidence type="ECO:0000313" key="3">
    <source>
        <dbReference type="EMBL" id="EWY38188.1"/>
    </source>
</evidence>
<gene>
    <name evidence="3" type="ORF">N825_14875</name>
</gene>
<dbReference type="InterPro" id="IPR007844">
    <property type="entry name" value="AsmA"/>
</dbReference>
<dbReference type="RefSeq" id="WP_051512857.1">
    <property type="nucleotide sequence ID" value="NZ_AVFL01000020.1"/>
</dbReference>
<dbReference type="PANTHER" id="PTHR30441:SF4">
    <property type="entry name" value="PROTEIN ASMA"/>
    <property type="match status" value="1"/>
</dbReference>
<evidence type="ECO:0000313" key="4">
    <source>
        <dbReference type="Proteomes" id="UP000019486"/>
    </source>
</evidence>
<comment type="caution">
    <text evidence="3">The sequence shown here is derived from an EMBL/GenBank/DDBJ whole genome shotgun (WGS) entry which is preliminary data.</text>
</comment>
<evidence type="ECO:0000256" key="1">
    <source>
        <dbReference type="SAM" id="MobiDB-lite"/>
    </source>
</evidence>
<feature type="domain" description="AsmA" evidence="2">
    <location>
        <begin position="766"/>
        <end position="1000"/>
    </location>
</feature>
<keyword evidence="4" id="KW-1185">Reference proteome</keyword>
<dbReference type="InterPro" id="IPR052894">
    <property type="entry name" value="AsmA-related"/>
</dbReference>
<dbReference type="STRING" id="1385369.N825_14875"/>
<proteinExistence type="predicted"/>
<evidence type="ECO:0000259" key="2">
    <source>
        <dbReference type="Pfam" id="PF05170"/>
    </source>
</evidence>
<reference evidence="3 4" key="1">
    <citation type="submission" date="2013-08" db="EMBL/GenBank/DDBJ databases">
        <title>The genome sequence of Skermanella stibiiresistens.</title>
        <authorList>
            <person name="Zhu W."/>
            <person name="Wang G."/>
        </authorList>
    </citation>
    <scope>NUCLEOTIDE SEQUENCE [LARGE SCALE GENOMIC DNA]</scope>
    <source>
        <strain evidence="3 4">SB22</strain>
    </source>
</reference>
<accession>W9H355</accession>
<sequence>MKKLLIGILAVLLLLVGAVLIVPSLIDWNSYKADIAERISAATGRSVTLDGNIDLALLPRPTLSVSGARLANPPGAAEPDMAKLRKLDVRVAFMPLLSGRIQVQSIALIEPVIALEVLRDGRRNWEFTPAGGATLGSNRFAEAIQLDQVMVQNGTVIYRDATSGINERVESVDAQIVAGSLVGPFQVQGSVMARGVPLAVELTAGRMGEGGALPVRVALRQPDAAGTTLRFAGIVITGADARVQGDLRAEGPDLRPAATAVMKAAGDPPTAELPTVLQQSFNFRTALNASTKLVELNGIELQIGETRGTGTVKYLPAAAAAAAAANTTTTRPVTGPDGKPIQSELTLNFNRFDLDSWMALARDGAPPFKLPANLGGKLVLNIDALNYRGNIVRQARLDASLDKGVMTLRRLSALLPGGADMSVTGSVTAERGQPLVDVSVESNADNLRALLEWLGYGIDRVPADRLRKFSMTSRLTGRIDNFQLAGMDLRVDTSRMTGGIAYVDRGRPGFGARLEIDRLNLDAYAPDLTGVTDTGEIRVPPEGVAKPDLAAWLSGFDANLNAEIGTLTVAGVPIQQVGLDGTLSNGSLTVRQLRAADLAGVSGTAQGGIKRLKPLENIDLSVDLKAVSLAAFNRAFLATRPGTAFEALPVERLGETSLKGRVAGDAERLALDLTLAGGGGSVQAGGTLNQIASAPNYDLKVRLTHPDAAQLGGLFAPDWRPAGALGGFDIYAEVAGSESALSLSAIQGMAGPVSVQGEATVDLAAERPVIDARLQTGEIAIDRFLQASSRAMAVPSLIQPALAAEGALWSDAPLDLGWMRVVDGSLALTSRAIVLGGTRLAEPAARARLAGGALTVEQLDGGIHGGQIGLSGGLTAAAPDAPPRFEAKVSLVDVSLASLREKPAVVDLTDGVLNLDLDIGASGSSPAALIGALAGSGKLTARDGILAGIDLDRAAADLARADKPKLAIDQLTKALASSDSPFDRLSGTLKLEQGVIRSDDLILSAPDAEVSGGGSASLMDWSLDLGLSVKFAADPELPAVGLTLTGPLDRPRRVVDPAALAAELERRAADATGRKAAEAPRPSPGGVPGGVLVPVEPAPAR</sequence>
<feature type="domain" description="AsmA" evidence="2">
    <location>
        <begin position="2"/>
        <end position="180"/>
    </location>
</feature>
<protein>
    <recommendedName>
        <fullName evidence="2">AsmA domain-containing protein</fullName>
    </recommendedName>
</protein>
<dbReference type="PATRIC" id="fig|1385369.3.peg.4845"/>
<dbReference type="PANTHER" id="PTHR30441">
    <property type="entry name" value="DUF748 DOMAIN-CONTAINING PROTEIN"/>
    <property type="match status" value="1"/>
</dbReference>
<dbReference type="EMBL" id="AVFL01000020">
    <property type="protein sequence ID" value="EWY38188.1"/>
    <property type="molecule type" value="Genomic_DNA"/>
</dbReference>
<dbReference type="GO" id="GO:0005886">
    <property type="term" value="C:plasma membrane"/>
    <property type="evidence" value="ECO:0007669"/>
    <property type="project" value="TreeGrafter"/>
</dbReference>
<dbReference type="Proteomes" id="UP000019486">
    <property type="component" value="Unassembled WGS sequence"/>
</dbReference>
<dbReference type="GO" id="GO:0090313">
    <property type="term" value="P:regulation of protein targeting to membrane"/>
    <property type="evidence" value="ECO:0007669"/>
    <property type="project" value="TreeGrafter"/>
</dbReference>
<feature type="compositionally biased region" description="Basic and acidic residues" evidence="1">
    <location>
        <begin position="1065"/>
        <end position="1078"/>
    </location>
</feature>
<dbReference type="Pfam" id="PF05170">
    <property type="entry name" value="AsmA"/>
    <property type="match status" value="2"/>
</dbReference>
<dbReference type="AlphaFoldDB" id="W9H355"/>
<feature type="region of interest" description="Disordered" evidence="1">
    <location>
        <begin position="1065"/>
        <end position="1101"/>
    </location>
</feature>